<feature type="region of interest" description="Disordered" evidence="2">
    <location>
        <begin position="114"/>
        <end position="142"/>
    </location>
</feature>
<evidence type="ECO:0000256" key="2">
    <source>
        <dbReference type="SAM" id="MobiDB-lite"/>
    </source>
</evidence>
<dbReference type="Pfam" id="PF01809">
    <property type="entry name" value="YidD"/>
    <property type="match status" value="1"/>
</dbReference>
<proteinExistence type="inferred from homology"/>
<evidence type="ECO:0000313" key="4">
    <source>
        <dbReference type="Proteomes" id="UP000198346"/>
    </source>
</evidence>
<dbReference type="GO" id="GO:0005886">
    <property type="term" value="C:plasma membrane"/>
    <property type="evidence" value="ECO:0007669"/>
    <property type="project" value="UniProtKB-SubCell"/>
</dbReference>
<protein>
    <recommendedName>
        <fullName evidence="1">Putative membrane protein insertion efficiency factor</fullName>
    </recommendedName>
</protein>
<dbReference type="EMBL" id="FZQA01000001">
    <property type="protein sequence ID" value="SNT67891.1"/>
    <property type="molecule type" value="Genomic_DNA"/>
</dbReference>
<dbReference type="HAMAP" id="MF_00386">
    <property type="entry name" value="UPF0161_YidD"/>
    <property type="match status" value="1"/>
</dbReference>
<organism evidence="3 4">
    <name type="scientific">Amphiplicatus metriothermophilus</name>
    <dbReference type="NCBI Taxonomy" id="1519374"/>
    <lineage>
        <taxon>Bacteria</taxon>
        <taxon>Pseudomonadati</taxon>
        <taxon>Pseudomonadota</taxon>
        <taxon>Alphaproteobacteria</taxon>
        <taxon>Parvularculales</taxon>
        <taxon>Parvularculaceae</taxon>
        <taxon>Amphiplicatus</taxon>
    </lineage>
</organism>
<dbReference type="AlphaFoldDB" id="A0A239PJB2"/>
<comment type="similarity">
    <text evidence="1">Belongs to the UPF0161 family.</text>
</comment>
<gene>
    <name evidence="3" type="ORF">SAMN06297382_0384</name>
</gene>
<keyword evidence="4" id="KW-1185">Reference proteome</keyword>
<keyword evidence="1" id="KW-1003">Cell membrane</keyword>
<evidence type="ECO:0000313" key="3">
    <source>
        <dbReference type="EMBL" id="SNT67891.1"/>
    </source>
</evidence>
<name>A0A239PJB2_9PROT</name>
<keyword evidence="1" id="KW-0472">Membrane</keyword>
<accession>A0A239PJB2</accession>
<sequence length="142" mass="15089">MSGMSPRPASQPRAAPGIAARAALGLLWLYKRTLSPAFYALGARCRYAPSCSEYAAEAIRRHGAFRGAVAAAARLSRCHPLGGSGWDPAPARLPDAGWRIWRYGDWAWTARAVPDAPDQSSTRAKDSENPPGAPSSTRPTSG</sequence>
<dbReference type="NCBIfam" id="TIGR00278">
    <property type="entry name" value="membrane protein insertion efficiency factor YidD"/>
    <property type="match status" value="1"/>
</dbReference>
<reference evidence="3 4" key="1">
    <citation type="submission" date="2017-07" db="EMBL/GenBank/DDBJ databases">
        <authorList>
            <person name="Sun Z.S."/>
            <person name="Albrecht U."/>
            <person name="Echele G."/>
            <person name="Lee C.C."/>
        </authorList>
    </citation>
    <scope>NUCLEOTIDE SEQUENCE [LARGE SCALE GENOMIC DNA]</scope>
    <source>
        <strain evidence="3 4">CGMCC 1.12710</strain>
    </source>
</reference>
<dbReference type="Proteomes" id="UP000198346">
    <property type="component" value="Unassembled WGS sequence"/>
</dbReference>
<dbReference type="RefSeq" id="WP_200815199.1">
    <property type="nucleotide sequence ID" value="NZ_FZQA01000001.1"/>
</dbReference>
<dbReference type="SMART" id="SM01234">
    <property type="entry name" value="Haemolytic"/>
    <property type="match status" value="1"/>
</dbReference>
<dbReference type="PANTHER" id="PTHR33383">
    <property type="entry name" value="MEMBRANE PROTEIN INSERTION EFFICIENCY FACTOR-RELATED"/>
    <property type="match status" value="1"/>
</dbReference>
<comment type="subcellular location">
    <subcellularLocation>
        <location evidence="1">Cell membrane</location>
        <topology evidence="1">Peripheral membrane protein</topology>
        <orientation evidence="1">Cytoplasmic side</orientation>
    </subcellularLocation>
</comment>
<comment type="function">
    <text evidence="1">Could be involved in insertion of integral membrane proteins into the membrane.</text>
</comment>
<evidence type="ECO:0000256" key="1">
    <source>
        <dbReference type="HAMAP-Rule" id="MF_00386"/>
    </source>
</evidence>
<dbReference type="InterPro" id="IPR002696">
    <property type="entry name" value="Membr_insert_effic_factor_YidD"/>
</dbReference>
<dbReference type="PANTHER" id="PTHR33383:SF1">
    <property type="entry name" value="MEMBRANE PROTEIN INSERTION EFFICIENCY FACTOR-RELATED"/>
    <property type="match status" value="1"/>
</dbReference>